<dbReference type="PANTHER" id="PTHR14074">
    <property type="entry name" value="HELICASE WITH DEATH DOMAIN-RELATED"/>
    <property type="match status" value="1"/>
</dbReference>
<dbReference type="GO" id="GO:0005524">
    <property type="term" value="F:ATP binding"/>
    <property type="evidence" value="ECO:0007669"/>
    <property type="project" value="InterPro"/>
</dbReference>
<dbReference type="Proteomes" id="UP000215914">
    <property type="component" value="Unassembled WGS sequence"/>
</dbReference>
<comment type="caution">
    <text evidence="2">The sequence shown here is derived from an EMBL/GenBank/DDBJ whole genome shotgun (WGS) entry which is preliminary data.</text>
</comment>
<protein>
    <submittedName>
        <fullName evidence="2">Ribonuclease III</fullName>
        <ecNumber evidence="2">3.1.26.3</ecNumber>
    </submittedName>
</protein>
<dbReference type="InterPro" id="IPR006935">
    <property type="entry name" value="Helicase/UvrB_N"/>
</dbReference>
<dbReference type="SUPFAM" id="SSF52540">
    <property type="entry name" value="P-loop containing nucleoside triphosphate hydrolases"/>
    <property type="match status" value="1"/>
</dbReference>
<dbReference type="AlphaFoldDB" id="A0A9K3DWH5"/>
<dbReference type="InterPro" id="IPR027417">
    <property type="entry name" value="P-loop_NTPase"/>
</dbReference>
<reference evidence="2" key="2">
    <citation type="submission" date="2020-06" db="EMBL/GenBank/DDBJ databases">
        <title>Helianthus annuus Genome sequencing and assembly Release 2.</title>
        <authorList>
            <person name="Gouzy J."/>
            <person name="Langlade N."/>
            <person name="Munos S."/>
        </authorList>
    </citation>
    <scope>NUCLEOTIDE SEQUENCE</scope>
    <source>
        <tissue evidence="2">Leaves</tissue>
    </source>
</reference>
<dbReference type="Gramene" id="mRNA:HanXRQr2_Chr15g0672761">
    <property type="protein sequence ID" value="mRNA:HanXRQr2_Chr15g0672761"/>
    <property type="gene ID" value="HanXRQr2_Chr15g0672761"/>
</dbReference>
<dbReference type="PANTHER" id="PTHR14074:SF16">
    <property type="entry name" value="ANTIVIRAL INNATE IMMUNE RESPONSE RECEPTOR RIG-I"/>
    <property type="match status" value="1"/>
</dbReference>
<evidence type="ECO:0000313" key="3">
    <source>
        <dbReference type="Proteomes" id="UP000215914"/>
    </source>
</evidence>
<gene>
    <name evidence="2" type="ORF">HanXRQr2_Chr15g0672761</name>
</gene>
<dbReference type="GO" id="GO:0003677">
    <property type="term" value="F:DNA binding"/>
    <property type="evidence" value="ECO:0007669"/>
    <property type="project" value="InterPro"/>
</dbReference>
<dbReference type="GO" id="GO:0004525">
    <property type="term" value="F:ribonuclease III activity"/>
    <property type="evidence" value="ECO:0007669"/>
    <property type="project" value="UniProtKB-EC"/>
</dbReference>
<dbReference type="EMBL" id="MNCJ02000330">
    <property type="protein sequence ID" value="KAF5762780.1"/>
    <property type="molecule type" value="Genomic_DNA"/>
</dbReference>
<dbReference type="Pfam" id="PF04851">
    <property type="entry name" value="ResIII"/>
    <property type="match status" value="1"/>
</dbReference>
<feature type="domain" description="Helicase/UvrB N-terminal" evidence="1">
    <location>
        <begin position="56"/>
        <end position="118"/>
    </location>
</feature>
<name>A0A9K3DWH5_HELAN</name>
<reference evidence="2" key="1">
    <citation type="journal article" date="2017" name="Nature">
        <title>The sunflower genome provides insights into oil metabolism, flowering and Asterid evolution.</title>
        <authorList>
            <person name="Badouin H."/>
            <person name="Gouzy J."/>
            <person name="Grassa C.J."/>
            <person name="Murat F."/>
            <person name="Staton S.E."/>
            <person name="Cottret L."/>
            <person name="Lelandais-Briere C."/>
            <person name="Owens G.L."/>
            <person name="Carrere S."/>
            <person name="Mayjonade B."/>
            <person name="Legrand L."/>
            <person name="Gill N."/>
            <person name="Kane N.C."/>
            <person name="Bowers J.E."/>
            <person name="Hubner S."/>
            <person name="Bellec A."/>
            <person name="Berard A."/>
            <person name="Berges H."/>
            <person name="Blanchet N."/>
            <person name="Boniface M.C."/>
            <person name="Brunel D."/>
            <person name="Catrice O."/>
            <person name="Chaidir N."/>
            <person name="Claudel C."/>
            <person name="Donnadieu C."/>
            <person name="Faraut T."/>
            <person name="Fievet G."/>
            <person name="Helmstetter N."/>
            <person name="King M."/>
            <person name="Knapp S.J."/>
            <person name="Lai Z."/>
            <person name="Le Paslier M.C."/>
            <person name="Lippi Y."/>
            <person name="Lorenzon L."/>
            <person name="Mandel J.R."/>
            <person name="Marage G."/>
            <person name="Marchand G."/>
            <person name="Marquand E."/>
            <person name="Bret-Mestries E."/>
            <person name="Morien E."/>
            <person name="Nambeesan S."/>
            <person name="Nguyen T."/>
            <person name="Pegot-Espagnet P."/>
            <person name="Pouilly N."/>
            <person name="Raftis F."/>
            <person name="Sallet E."/>
            <person name="Schiex T."/>
            <person name="Thomas J."/>
            <person name="Vandecasteele C."/>
            <person name="Vares D."/>
            <person name="Vear F."/>
            <person name="Vautrin S."/>
            <person name="Crespi M."/>
            <person name="Mangin B."/>
            <person name="Burke J.M."/>
            <person name="Salse J."/>
            <person name="Munos S."/>
            <person name="Vincourt P."/>
            <person name="Rieseberg L.H."/>
            <person name="Langlade N.B."/>
        </authorList>
    </citation>
    <scope>NUCLEOTIDE SEQUENCE</scope>
    <source>
        <tissue evidence="2">Leaves</tissue>
    </source>
</reference>
<evidence type="ECO:0000259" key="1">
    <source>
        <dbReference type="Pfam" id="PF04851"/>
    </source>
</evidence>
<dbReference type="Gene3D" id="3.40.50.300">
    <property type="entry name" value="P-loop containing nucleotide triphosphate hydrolases"/>
    <property type="match status" value="1"/>
</dbReference>
<accession>A0A9K3DWH5</accession>
<keyword evidence="3" id="KW-1185">Reference proteome</keyword>
<proteinExistence type="predicted"/>
<sequence>MLLCHYAYLLKKPSPCIVVFLVVGTHCCIGQTGMSQAEYVRKHLDLKVEEYWGEKGVEFWNAADWKKQRYQNQLLVMTPDILRNALRHRFLTLDIIKVLIFDECHNAKKNHAYAIIMKVY</sequence>
<evidence type="ECO:0000313" key="2">
    <source>
        <dbReference type="EMBL" id="KAF5762780.1"/>
    </source>
</evidence>
<dbReference type="EC" id="3.1.26.3" evidence="2"/>
<organism evidence="2 3">
    <name type="scientific">Helianthus annuus</name>
    <name type="common">Common sunflower</name>
    <dbReference type="NCBI Taxonomy" id="4232"/>
    <lineage>
        <taxon>Eukaryota</taxon>
        <taxon>Viridiplantae</taxon>
        <taxon>Streptophyta</taxon>
        <taxon>Embryophyta</taxon>
        <taxon>Tracheophyta</taxon>
        <taxon>Spermatophyta</taxon>
        <taxon>Magnoliopsida</taxon>
        <taxon>eudicotyledons</taxon>
        <taxon>Gunneridae</taxon>
        <taxon>Pentapetalae</taxon>
        <taxon>asterids</taxon>
        <taxon>campanulids</taxon>
        <taxon>Asterales</taxon>
        <taxon>Asteraceae</taxon>
        <taxon>Asteroideae</taxon>
        <taxon>Heliantheae alliance</taxon>
        <taxon>Heliantheae</taxon>
        <taxon>Helianthus</taxon>
    </lineage>
</organism>
<dbReference type="InterPro" id="IPR051363">
    <property type="entry name" value="RLR_Helicase"/>
</dbReference>
<keyword evidence="2" id="KW-0378">Hydrolase</keyword>